<organism evidence="2 3">
    <name type="scientific">Platanthera zijinensis</name>
    <dbReference type="NCBI Taxonomy" id="2320716"/>
    <lineage>
        <taxon>Eukaryota</taxon>
        <taxon>Viridiplantae</taxon>
        <taxon>Streptophyta</taxon>
        <taxon>Embryophyta</taxon>
        <taxon>Tracheophyta</taxon>
        <taxon>Spermatophyta</taxon>
        <taxon>Magnoliopsida</taxon>
        <taxon>Liliopsida</taxon>
        <taxon>Asparagales</taxon>
        <taxon>Orchidaceae</taxon>
        <taxon>Orchidoideae</taxon>
        <taxon>Orchideae</taxon>
        <taxon>Orchidinae</taxon>
        <taxon>Platanthera</taxon>
    </lineage>
</organism>
<dbReference type="EMBL" id="JBBWWQ010000003">
    <property type="protein sequence ID" value="KAK8951432.1"/>
    <property type="molecule type" value="Genomic_DNA"/>
</dbReference>
<evidence type="ECO:0000256" key="1">
    <source>
        <dbReference type="SAM" id="MobiDB-lite"/>
    </source>
</evidence>
<keyword evidence="3" id="KW-1185">Reference proteome</keyword>
<proteinExistence type="predicted"/>
<protein>
    <submittedName>
        <fullName evidence="2">Uncharacterized protein</fullName>
    </submittedName>
</protein>
<name>A0AAP0GCJ0_9ASPA</name>
<dbReference type="Proteomes" id="UP001418222">
    <property type="component" value="Unassembled WGS sequence"/>
</dbReference>
<evidence type="ECO:0000313" key="2">
    <source>
        <dbReference type="EMBL" id="KAK8951432.1"/>
    </source>
</evidence>
<dbReference type="AlphaFoldDB" id="A0AAP0GCJ0"/>
<feature type="region of interest" description="Disordered" evidence="1">
    <location>
        <begin position="109"/>
        <end position="128"/>
    </location>
</feature>
<gene>
    <name evidence="2" type="ORF">KSP39_PZI003590</name>
</gene>
<reference evidence="2 3" key="1">
    <citation type="journal article" date="2022" name="Nat. Plants">
        <title>Genomes of leafy and leafless Platanthera orchids illuminate the evolution of mycoheterotrophy.</title>
        <authorList>
            <person name="Li M.H."/>
            <person name="Liu K.W."/>
            <person name="Li Z."/>
            <person name="Lu H.C."/>
            <person name="Ye Q.L."/>
            <person name="Zhang D."/>
            <person name="Wang J.Y."/>
            <person name="Li Y.F."/>
            <person name="Zhong Z.M."/>
            <person name="Liu X."/>
            <person name="Yu X."/>
            <person name="Liu D.K."/>
            <person name="Tu X.D."/>
            <person name="Liu B."/>
            <person name="Hao Y."/>
            <person name="Liao X.Y."/>
            <person name="Jiang Y.T."/>
            <person name="Sun W.H."/>
            <person name="Chen J."/>
            <person name="Chen Y.Q."/>
            <person name="Ai Y."/>
            <person name="Zhai J.W."/>
            <person name="Wu S.S."/>
            <person name="Zhou Z."/>
            <person name="Hsiao Y.Y."/>
            <person name="Wu W.L."/>
            <person name="Chen Y.Y."/>
            <person name="Lin Y.F."/>
            <person name="Hsu J.L."/>
            <person name="Li C.Y."/>
            <person name="Wang Z.W."/>
            <person name="Zhao X."/>
            <person name="Zhong W.Y."/>
            <person name="Ma X.K."/>
            <person name="Ma L."/>
            <person name="Huang J."/>
            <person name="Chen G.Z."/>
            <person name="Huang M.Z."/>
            <person name="Huang L."/>
            <person name="Peng D.H."/>
            <person name="Luo Y.B."/>
            <person name="Zou S.Q."/>
            <person name="Chen S.P."/>
            <person name="Lan S."/>
            <person name="Tsai W.C."/>
            <person name="Van de Peer Y."/>
            <person name="Liu Z.J."/>
        </authorList>
    </citation>
    <scope>NUCLEOTIDE SEQUENCE [LARGE SCALE GENOMIC DNA]</scope>
    <source>
        <strain evidence="2">Lor287</strain>
    </source>
</reference>
<accession>A0AAP0GCJ0</accession>
<comment type="caution">
    <text evidence="2">The sequence shown here is derived from an EMBL/GenBank/DDBJ whole genome shotgun (WGS) entry which is preliminary data.</text>
</comment>
<sequence length="137" mass="14813">MRNISHGKYFLSTLLACPTLDHSLARPASPSLLVASTDRPLCLYTCRKARVLRVPGPLPHIAPPARRKSPPSPIRTVDLLIPLRSSFSKTLLRRNPKQLPLLCLAPGARATSTPGPMASSTPGPTTSSSSVIFIHRF</sequence>
<feature type="compositionally biased region" description="Low complexity" evidence="1">
    <location>
        <begin position="110"/>
        <end position="128"/>
    </location>
</feature>
<evidence type="ECO:0000313" key="3">
    <source>
        <dbReference type="Proteomes" id="UP001418222"/>
    </source>
</evidence>